<dbReference type="Proteomes" id="UP001501176">
    <property type="component" value="Unassembled WGS sequence"/>
</dbReference>
<dbReference type="RefSeq" id="WP_343819831.1">
    <property type="nucleotide sequence ID" value="NZ_BAAAFN010000006.1"/>
</dbReference>
<dbReference type="Gene3D" id="3.30.70.2340">
    <property type="entry name" value="Uncharacterised protein PF12112 family, DUF3579"/>
    <property type="match status" value="1"/>
</dbReference>
<dbReference type="EMBL" id="BAAAFN010000006">
    <property type="protein sequence ID" value="GAA0218609.1"/>
    <property type="molecule type" value="Genomic_DNA"/>
</dbReference>
<protein>
    <submittedName>
        <fullName evidence="2">DUF3579 domain-containing protein</fullName>
    </submittedName>
</protein>
<dbReference type="Pfam" id="PF12112">
    <property type="entry name" value="DUF3579"/>
    <property type="match status" value="1"/>
</dbReference>
<sequence>MSDPVQYLIIHGKTLEGQRFRPSDWAERLAGVLSQFRPAGSIANPLSYSPYAMPRTLDGLPCVMIDHRLRRLEPLAWKFACEFASSNRLQTTDTSDRTGEEAAPSAPSAA</sequence>
<gene>
    <name evidence="2" type="ORF">GCM10009125_04500</name>
</gene>
<feature type="compositionally biased region" description="Low complexity" evidence="1">
    <location>
        <begin position="101"/>
        <end position="110"/>
    </location>
</feature>
<keyword evidence="3" id="KW-1185">Reference proteome</keyword>
<proteinExistence type="predicted"/>
<name>A0ABN0TD19_9BURK</name>
<evidence type="ECO:0000313" key="2">
    <source>
        <dbReference type="EMBL" id="GAA0218609.1"/>
    </source>
</evidence>
<comment type="caution">
    <text evidence="2">The sequence shown here is derived from an EMBL/GenBank/DDBJ whole genome shotgun (WGS) entry which is preliminary data.</text>
</comment>
<evidence type="ECO:0000313" key="3">
    <source>
        <dbReference type="Proteomes" id="UP001501176"/>
    </source>
</evidence>
<organism evidence="2 3">
    <name type="scientific">Castellaniella daejeonensis</name>
    <dbReference type="NCBI Taxonomy" id="659013"/>
    <lineage>
        <taxon>Bacteria</taxon>
        <taxon>Pseudomonadati</taxon>
        <taxon>Pseudomonadota</taxon>
        <taxon>Betaproteobacteria</taxon>
        <taxon>Burkholderiales</taxon>
        <taxon>Alcaligenaceae</taxon>
        <taxon>Castellaniella</taxon>
    </lineage>
</organism>
<feature type="region of interest" description="Disordered" evidence="1">
    <location>
        <begin position="89"/>
        <end position="110"/>
    </location>
</feature>
<accession>A0ABN0TD19</accession>
<evidence type="ECO:0000256" key="1">
    <source>
        <dbReference type="SAM" id="MobiDB-lite"/>
    </source>
</evidence>
<reference evidence="2 3" key="1">
    <citation type="journal article" date="2019" name="Int. J. Syst. Evol. Microbiol.">
        <title>The Global Catalogue of Microorganisms (GCM) 10K type strain sequencing project: providing services to taxonomists for standard genome sequencing and annotation.</title>
        <authorList>
            <consortium name="The Broad Institute Genomics Platform"/>
            <consortium name="The Broad Institute Genome Sequencing Center for Infectious Disease"/>
            <person name="Wu L."/>
            <person name="Ma J."/>
        </authorList>
    </citation>
    <scope>NUCLEOTIDE SEQUENCE [LARGE SCALE GENOMIC DNA]</scope>
    <source>
        <strain evidence="2 3">JCM 16240</strain>
    </source>
</reference>
<dbReference type="InterPro" id="IPR021969">
    <property type="entry name" value="DUF3579"/>
</dbReference>